<reference evidence="2 3" key="1">
    <citation type="submission" date="2019-02" db="EMBL/GenBank/DDBJ databases">
        <authorList>
            <consortium name="Pathogen Informatics"/>
        </authorList>
    </citation>
    <scope>NUCLEOTIDE SEQUENCE [LARGE SCALE GENOMIC DNA]</scope>
    <source>
        <strain evidence="2 3">3012STDY7078512</strain>
    </source>
</reference>
<dbReference type="EMBL" id="CAACYH010000004">
    <property type="protein sequence ID" value="VFB12896.1"/>
    <property type="molecule type" value="Genomic_DNA"/>
</dbReference>
<evidence type="ECO:0000313" key="2">
    <source>
        <dbReference type="EMBL" id="VFB12896.1"/>
    </source>
</evidence>
<accession>A0A449I0F4</accession>
<evidence type="ECO:0000256" key="1">
    <source>
        <dbReference type="SAM" id="SignalP"/>
    </source>
</evidence>
<feature type="chain" id="PRO_5019444480" description="Outer membrane protein beta-barrel domain-containing protein" evidence="1">
    <location>
        <begin position="21"/>
        <end position="174"/>
    </location>
</feature>
<dbReference type="RefSeq" id="WP_131751469.1">
    <property type="nucleotide sequence ID" value="NZ_CAACYH010000004.1"/>
</dbReference>
<organism evidence="2 3">
    <name type="scientific">Prevotella heparinolytica</name>
    <dbReference type="NCBI Taxonomy" id="28113"/>
    <lineage>
        <taxon>Bacteria</taxon>
        <taxon>Pseudomonadati</taxon>
        <taxon>Bacteroidota</taxon>
        <taxon>Bacteroidia</taxon>
        <taxon>Bacteroidales</taxon>
        <taxon>Bacteroidaceae</taxon>
        <taxon>Bacteroides</taxon>
    </lineage>
</organism>
<protein>
    <recommendedName>
        <fullName evidence="4">Outer membrane protein beta-barrel domain-containing protein</fullName>
    </recommendedName>
</protein>
<sequence length="174" mass="19668">MKNKIVLLLLATLFSFASHAQRNMQKGLFVELTAGYSNLDDEHFTVISPSIGYQFNKHWLAGMRIGFETRNHAFTIYTPYVRYNYLSMSKWELFAEAQTNIATREIEGGQGGYGEIGIGLGASYTLTRNIKVIGRYLFIGYSSRDARKQVYAGNGDFLLDANITRLQLGAQVRF</sequence>
<dbReference type="AlphaFoldDB" id="A0A449I0F4"/>
<proteinExistence type="predicted"/>
<dbReference type="Gene3D" id="2.40.160.20">
    <property type="match status" value="1"/>
</dbReference>
<name>A0A449I0F4_9BACE</name>
<dbReference type="OrthoDB" id="1082240at2"/>
<evidence type="ECO:0000313" key="3">
    <source>
        <dbReference type="Proteomes" id="UP000396835"/>
    </source>
</evidence>
<dbReference type="SUPFAM" id="SSF56925">
    <property type="entry name" value="OMPA-like"/>
    <property type="match status" value="1"/>
</dbReference>
<gene>
    <name evidence="2" type="ORF">NCTC7812_00407</name>
</gene>
<dbReference type="Proteomes" id="UP000396835">
    <property type="component" value="Unassembled WGS sequence"/>
</dbReference>
<keyword evidence="1" id="KW-0732">Signal</keyword>
<dbReference type="InterPro" id="IPR011250">
    <property type="entry name" value="OMP/PagP_B-barrel"/>
</dbReference>
<evidence type="ECO:0008006" key="4">
    <source>
        <dbReference type="Google" id="ProtNLM"/>
    </source>
</evidence>
<feature type="signal peptide" evidence="1">
    <location>
        <begin position="1"/>
        <end position="20"/>
    </location>
</feature>